<evidence type="ECO:0000256" key="3">
    <source>
        <dbReference type="PIRSR" id="PIRSR610905-1"/>
    </source>
</evidence>
<feature type="binding site" evidence="4">
    <location>
        <position position="256"/>
    </location>
    <ligand>
        <name>substrate</name>
    </ligand>
</feature>
<dbReference type="PANTHER" id="PTHR36845">
    <property type="entry name" value="HYDROLASE, PUTATIVE (AFU_ORTHOLOGUE AFUA_7G05090)-RELATED"/>
    <property type="match status" value="1"/>
</dbReference>
<dbReference type="OrthoDB" id="428577at2"/>
<protein>
    <submittedName>
        <fullName evidence="5">Glycosyl hydrolase family 88</fullName>
    </submittedName>
</protein>
<dbReference type="GO" id="GO:0052757">
    <property type="term" value="F:chondroitin hydrolase activity"/>
    <property type="evidence" value="ECO:0007669"/>
    <property type="project" value="TreeGrafter"/>
</dbReference>
<feature type="binding site" evidence="4">
    <location>
        <position position="385"/>
    </location>
    <ligand>
        <name>substrate</name>
    </ligand>
</feature>
<dbReference type="InterPro" id="IPR012341">
    <property type="entry name" value="6hp_glycosidase-like_sf"/>
</dbReference>
<dbReference type="GO" id="GO:0000272">
    <property type="term" value="P:polysaccharide catabolic process"/>
    <property type="evidence" value="ECO:0007669"/>
    <property type="project" value="TreeGrafter"/>
</dbReference>
<dbReference type="InterPro" id="IPR010905">
    <property type="entry name" value="Glyco_hydro_88"/>
</dbReference>
<dbReference type="SUPFAM" id="SSF48208">
    <property type="entry name" value="Six-hairpin glycosidases"/>
    <property type="match status" value="1"/>
</dbReference>
<evidence type="ECO:0000256" key="2">
    <source>
        <dbReference type="ARBA" id="ARBA00038358"/>
    </source>
</evidence>
<name>A0A2T5J605_9SPHI</name>
<dbReference type="AlphaFoldDB" id="A0A2T5J605"/>
<accession>A0A2T5J605</accession>
<dbReference type="InterPro" id="IPR052369">
    <property type="entry name" value="UG_Glycosaminoglycan_Hydrolase"/>
</dbReference>
<keyword evidence="1 5" id="KW-0378">Hydrolase</keyword>
<evidence type="ECO:0000313" key="5">
    <source>
        <dbReference type="EMBL" id="PTQ93968.1"/>
    </source>
</evidence>
<keyword evidence="6" id="KW-1185">Reference proteome</keyword>
<dbReference type="Gene3D" id="1.50.10.10">
    <property type="match status" value="1"/>
</dbReference>
<evidence type="ECO:0000256" key="1">
    <source>
        <dbReference type="ARBA" id="ARBA00022801"/>
    </source>
</evidence>
<sequence>MMLRRIPIVLLFFVVFTAFTPIDNSGDLLISEGFKRAEQLYSDMLKEQHDYRLYPRTANEDGTLKNTSLKEWTSGFWAGNLWYLYEYTHKQEWKDAALAWTNTLADNQYNKSTHDLGFMMYCSYGNAYRLTHNPQYKSIMIQSAKSLASRYSPVTKTIKSWDQRLSWDGKTMWHYPVIIDNMMNLELLFWATKATGDSTYYKIAVNHAETTMKNHVRPDYSTYHVVNYDEKTGKVLNRETCQGYADNSTWARGQAWAIYGFTMVYRETHDKRFLELAQHLADFFLNNKRLPEDKIPLWDFNVNQPGYRPLWAYDRDKYSDPIPRDASAAAVVSSALFELSDFSKGEQRANYKNEAVQMLTSLSSSVYLAIPHTNDNFLIKHSVGSLPHHAEIDVPLCYADYYYLEALLRYQHAEK</sequence>
<dbReference type="Proteomes" id="UP000244168">
    <property type="component" value="Unassembled WGS sequence"/>
</dbReference>
<feature type="binding site" evidence="4">
    <location>
        <position position="180"/>
    </location>
    <ligand>
        <name>substrate</name>
    </ligand>
</feature>
<dbReference type="EMBL" id="QAOQ01000007">
    <property type="protein sequence ID" value="PTQ93968.1"/>
    <property type="molecule type" value="Genomic_DNA"/>
</dbReference>
<comment type="caution">
    <text evidence="5">The sequence shown here is derived from an EMBL/GenBank/DDBJ whole genome shotgun (WGS) entry which is preliminary data.</text>
</comment>
<evidence type="ECO:0000256" key="4">
    <source>
        <dbReference type="PIRSR" id="PIRSR610905-2"/>
    </source>
</evidence>
<feature type="active site" description="Nucleophile" evidence="3">
    <location>
        <position position="115"/>
    </location>
</feature>
<comment type="similarity">
    <text evidence="2">Belongs to the glycosyl hydrolase 88 family.</text>
</comment>
<feature type="active site" description="Proton donor" evidence="3">
    <location>
        <position position="180"/>
    </location>
</feature>
<evidence type="ECO:0000313" key="6">
    <source>
        <dbReference type="Proteomes" id="UP000244168"/>
    </source>
</evidence>
<reference evidence="5 6" key="1">
    <citation type="submission" date="2018-04" db="EMBL/GenBank/DDBJ databases">
        <title>Genomic Encyclopedia of Archaeal and Bacterial Type Strains, Phase II (KMG-II): from individual species to whole genera.</title>
        <authorList>
            <person name="Goeker M."/>
        </authorList>
    </citation>
    <scope>NUCLEOTIDE SEQUENCE [LARGE SCALE GENOMIC DNA]</scope>
    <source>
        <strain evidence="5 6">DSM 26809</strain>
    </source>
</reference>
<feature type="binding site" evidence="4">
    <location>
        <position position="252"/>
    </location>
    <ligand>
        <name>substrate</name>
    </ligand>
</feature>
<feature type="binding site" evidence="4">
    <location>
        <position position="240"/>
    </location>
    <ligand>
        <name>substrate</name>
    </ligand>
</feature>
<proteinExistence type="inferred from homology"/>
<gene>
    <name evidence="5" type="ORF">C8P68_10725</name>
</gene>
<dbReference type="Pfam" id="PF07470">
    <property type="entry name" value="Glyco_hydro_88"/>
    <property type="match status" value="1"/>
</dbReference>
<dbReference type="PANTHER" id="PTHR36845:SF1">
    <property type="entry name" value="HYDROLASE, PUTATIVE (AFU_ORTHOLOGUE AFUA_7G05090)-RELATED"/>
    <property type="match status" value="1"/>
</dbReference>
<feature type="binding site" evidence="4">
    <location>
        <position position="115"/>
    </location>
    <ligand>
        <name>substrate</name>
    </ligand>
</feature>
<organism evidence="5 6">
    <name type="scientific">Mucilaginibacter yixingensis</name>
    <dbReference type="NCBI Taxonomy" id="1295612"/>
    <lineage>
        <taxon>Bacteria</taxon>
        <taxon>Pseudomonadati</taxon>
        <taxon>Bacteroidota</taxon>
        <taxon>Sphingobacteriia</taxon>
        <taxon>Sphingobacteriales</taxon>
        <taxon>Sphingobacteriaceae</taxon>
        <taxon>Mucilaginibacter</taxon>
    </lineage>
</organism>
<dbReference type="InterPro" id="IPR008928">
    <property type="entry name" value="6-hairpin_glycosidase_sf"/>
</dbReference>